<name>A0AAW1KQV2_SAPOF</name>
<keyword evidence="6" id="KW-1185">Reference proteome</keyword>
<comment type="caution">
    <text evidence="5">The sequence shown here is derived from an EMBL/GenBank/DDBJ whole genome shotgun (WGS) entry which is preliminary data.</text>
</comment>
<sequence>MGDIYGVIQVVLGTLTPIVSGEISLLSVLKDDVNAIKNELQRIAVFLKNAEERRTEGYDDAKEWVSQVRLLAYDIEDAIERYQLYLKESAYSKTKQFLTGYVGVFGTNNIKCKDTIFLLWDSPTTQLCIIIQS</sequence>
<gene>
    <name evidence="5" type="ORF">RND81_05G043500</name>
</gene>
<dbReference type="AlphaFoldDB" id="A0AAW1KQV2"/>
<dbReference type="GO" id="GO:0006952">
    <property type="term" value="P:defense response"/>
    <property type="evidence" value="ECO:0007669"/>
    <property type="project" value="UniProtKB-KW"/>
</dbReference>
<reference evidence="5" key="1">
    <citation type="submission" date="2024-03" db="EMBL/GenBank/DDBJ databases">
        <title>WGS assembly of Saponaria officinalis var. Norfolk2.</title>
        <authorList>
            <person name="Jenkins J."/>
            <person name="Shu S."/>
            <person name="Grimwood J."/>
            <person name="Barry K."/>
            <person name="Goodstein D."/>
            <person name="Schmutz J."/>
            <person name="Leebens-Mack J."/>
            <person name="Osbourn A."/>
        </authorList>
    </citation>
    <scope>NUCLEOTIDE SEQUENCE [LARGE SCALE GENOMIC DNA]</scope>
    <source>
        <strain evidence="5">JIC</strain>
    </source>
</reference>
<dbReference type="InterPro" id="IPR041118">
    <property type="entry name" value="Rx_N"/>
</dbReference>
<dbReference type="GO" id="GO:0000166">
    <property type="term" value="F:nucleotide binding"/>
    <property type="evidence" value="ECO:0007669"/>
    <property type="project" value="UniProtKB-KW"/>
</dbReference>
<evidence type="ECO:0000259" key="4">
    <source>
        <dbReference type="Pfam" id="PF18052"/>
    </source>
</evidence>
<dbReference type="InterPro" id="IPR038005">
    <property type="entry name" value="RX-like_CC"/>
</dbReference>
<accession>A0AAW1KQV2</accession>
<evidence type="ECO:0000313" key="5">
    <source>
        <dbReference type="EMBL" id="KAK9724037.1"/>
    </source>
</evidence>
<evidence type="ECO:0000256" key="2">
    <source>
        <dbReference type="ARBA" id="ARBA00022741"/>
    </source>
</evidence>
<dbReference type="Proteomes" id="UP001443914">
    <property type="component" value="Unassembled WGS sequence"/>
</dbReference>
<feature type="domain" description="Disease resistance N-terminal" evidence="4">
    <location>
        <begin position="7"/>
        <end position="91"/>
    </location>
</feature>
<evidence type="ECO:0000313" key="6">
    <source>
        <dbReference type="Proteomes" id="UP001443914"/>
    </source>
</evidence>
<protein>
    <recommendedName>
        <fullName evidence="4">Disease resistance N-terminal domain-containing protein</fullName>
    </recommendedName>
</protein>
<keyword evidence="1" id="KW-0677">Repeat</keyword>
<dbReference type="CDD" id="cd14798">
    <property type="entry name" value="RX-CC_like"/>
    <property type="match status" value="1"/>
</dbReference>
<dbReference type="Pfam" id="PF18052">
    <property type="entry name" value="Rx_N"/>
    <property type="match status" value="1"/>
</dbReference>
<keyword evidence="3" id="KW-0611">Plant defense</keyword>
<keyword evidence="2" id="KW-0547">Nucleotide-binding</keyword>
<evidence type="ECO:0000256" key="3">
    <source>
        <dbReference type="ARBA" id="ARBA00022821"/>
    </source>
</evidence>
<organism evidence="5 6">
    <name type="scientific">Saponaria officinalis</name>
    <name type="common">Common soapwort</name>
    <name type="synonym">Lychnis saponaria</name>
    <dbReference type="NCBI Taxonomy" id="3572"/>
    <lineage>
        <taxon>Eukaryota</taxon>
        <taxon>Viridiplantae</taxon>
        <taxon>Streptophyta</taxon>
        <taxon>Embryophyta</taxon>
        <taxon>Tracheophyta</taxon>
        <taxon>Spermatophyta</taxon>
        <taxon>Magnoliopsida</taxon>
        <taxon>eudicotyledons</taxon>
        <taxon>Gunneridae</taxon>
        <taxon>Pentapetalae</taxon>
        <taxon>Caryophyllales</taxon>
        <taxon>Caryophyllaceae</taxon>
        <taxon>Caryophylleae</taxon>
        <taxon>Saponaria</taxon>
    </lineage>
</organism>
<evidence type="ECO:0000256" key="1">
    <source>
        <dbReference type="ARBA" id="ARBA00022737"/>
    </source>
</evidence>
<dbReference type="Gene3D" id="1.20.5.4130">
    <property type="match status" value="1"/>
</dbReference>
<proteinExistence type="predicted"/>
<dbReference type="EMBL" id="JBDFQZ010000005">
    <property type="protein sequence ID" value="KAK9724037.1"/>
    <property type="molecule type" value="Genomic_DNA"/>
</dbReference>